<dbReference type="SUPFAM" id="SSF53098">
    <property type="entry name" value="Ribonuclease H-like"/>
    <property type="match status" value="1"/>
</dbReference>
<evidence type="ECO:0000259" key="6">
    <source>
        <dbReference type="Pfam" id="PF05699"/>
    </source>
</evidence>
<feature type="domain" description="HAT C-terminal dimerisation" evidence="6">
    <location>
        <begin position="406"/>
        <end position="481"/>
    </location>
</feature>
<evidence type="ECO:0000256" key="3">
    <source>
        <dbReference type="ARBA" id="ARBA00022771"/>
    </source>
</evidence>
<dbReference type="OrthoDB" id="6620210at2759"/>
<dbReference type="PANTHER" id="PTHR46481">
    <property type="entry name" value="ZINC FINGER BED DOMAIN-CONTAINING PROTEIN 4"/>
    <property type="match status" value="1"/>
</dbReference>
<dbReference type="InterPro" id="IPR012337">
    <property type="entry name" value="RNaseH-like_sf"/>
</dbReference>
<evidence type="ECO:0000313" key="8">
    <source>
        <dbReference type="Proteomes" id="UP001152888"/>
    </source>
</evidence>
<dbReference type="GO" id="GO:0046983">
    <property type="term" value="F:protein dimerization activity"/>
    <property type="evidence" value="ECO:0007669"/>
    <property type="project" value="InterPro"/>
</dbReference>
<keyword evidence="3" id="KW-0863">Zinc-finger</keyword>
<dbReference type="InterPro" id="IPR008906">
    <property type="entry name" value="HATC_C_dom"/>
</dbReference>
<organism evidence="7 8">
    <name type="scientific">Acanthoscelides obtectus</name>
    <name type="common">Bean weevil</name>
    <name type="synonym">Bruchus obtectus</name>
    <dbReference type="NCBI Taxonomy" id="200917"/>
    <lineage>
        <taxon>Eukaryota</taxon>
        <taxon>Metazoa</taxon>
        <taxon>Ecdysozoa</taxon>
        <taxon>Arthropoda</taxon>
        <taxon>Hexapoda</taxon>
        <taxon>Insecta</taxon>
        <taxon>Pterygota</taxon>
        <taxon>Neoptera</taxon>
        <taxon>Endopterygota</taxon>
        <taxon>Coleoptera</taxon>
        <taxon>Polyphaga</taxon>
        <taxon>Cucujiformia</taxon>
        <taxon>Chrysomeloidea</taxon>
        <taxon>Chrysomelidae</taxon>
        <taxon>Bruchinae</taxon>
        <taxon>Bruchini</taxon>
        <taxon>Acanthoscelides</taxon>
    </lineage>
</organism>
<proteinExistence type="predicted"/>
<dbReference type="Pfam" id="PF05699">
    <property type="entry name" value="Dimer_Tnp_hAT"/>
    <property type="match status" value="1"/>
</dbReference>
<protein>
    <recommendedName>
        <fullName evidence="6">HAT C-terminal dimerisation domain-containing protein</fullName>
    </recommendedName>
</protein>
<dbReference type="EMBL" id="CAKOFQ010007275">
    <property type="protein sequence ID" value="CAH1996989.1"/>
    <property type="molecule type" value="Genomic_DNA"/>
</dbReference>
<dbReference type="GO" id="GO:0005634">
    <property type="term" value="C:nucleus"/>
    <property type="evidence" value="ECO:0007669"/>
    <property type="project" value="UniProtKB-SubCell"/>
</dbReference>
<dbReference type="Proteomes" id="UP001152888">
    <property type="component" value="Unassembled WGS sequence"/>
</dbReference>
<gene>
    <name evidence="7" type="ORF">ACAOBT_LOCUS23467</name>
</gene>
<evidence type="ECO:0000256" key="2">
    <source>
        <dbReference type="ARBA" id="ARBA00022723"/>
    </source>
</evidence>
<sequence>MKEVAPLYTIPHVSTIKNALDMKYEAISEVYKKVFSGISHFSITCDIWSEMMTCRSFLGVTVHYMMDNKLCSTSIEVHELNERHTGSYVGAQMKELLNKWNIAEEKVVAFITDSGANTVSAMHQTFGKDRHIPCFAHLINLVTDIILKPKPNKDEQEQHIHHHHISEVIEKVREIVKWVKNSVNQSGELRKLQINAGESSGIPKKLILDVKTRWNSTYHMLIRFKELAGILNDLLLFASNAPIMVNAVEMVQIKEIILLLKPLEFITNELSGESYVTISKVIPLINCLMNNIETINLETDIVLEAKQQLVAELKKRFGKIEFNSIIAMATILDPRFKNVHFKEPRALANAFAAIKEMMKKENRHQHPATYTEQIEEKDANDFWNHHKTLLENRSRQPKPSGVEEQLQSYLKHSLAPLSSDPLEEWTKMKAIYPQLYKLALMFFTVVATSVPAERLFSKASFIVSETRNRLLGKRLNKLIFLSTIGENDWFQ</sequence>
<keyword evidence="4" id="KW-0862">Zinc</keyword>
<keyword evidence="8" id="KW-1185">Reference proteome</keyword>
<evidence type="ECO:0000256" key="5">
    <source>
        <dbReference type="ARBA" id="ARBA00023242"/>
    </source>
</evidence>
<comment type="subcellular location">
    <subcellularLocation>
        <location evidence="1">Nucleus</location>
    </subcellularLocation>
</comment>
<accession>A0A9P0LPG3</accession>
<dbReference type="PANTHER" id="PTHR46481:SF10">
    <property type="entry name" value="ZINC FINGER BED DOMAIN-CONTAINING PROTEIN 39"/>
    <property type="match status" value="1"/>
</dbReference>
<evidence type="ECO:0000313" key="7">
    <source>
        <dbReference type="EMBL" id="CAH1996989.1"/>
    </source>
</evidence>
<dbReference type="GO" id="GO:0008270">
    <property type="term" value="F:zinc ion binding"/>
    <property type="evidence" value="ECO:0007669"/>
    <property type="project" value="UniProtKB-KW"/>
</dbReference>
<dbReference type="InterPro" id="IPR052035">
    <property type="entry name" value="ZnF_BED_domain_contain"/>
</dbReference>
<evidence type="ECO:0000256" key="1">
    <source>
        <dbReference type="ARBA" id="ARBA00004123"/>
    </source>
</evidence>
<name>A0A9P0LPG3_ACAOB</name>
<keyword evidence="2" id="KW-0479">Metal-binding</keyword>
<dbReference type="AlphaFoldDB" id="A0A9P0LPG3"/>
<evidence type="ECO:0000256" key="4">
    <source>
        <dbReference type="ARBA" id="ARBA00022833"/>
    </source>
</evidence>
<reference evidence="7" key="1">
    <citation type="submission" date="2022-03" db="EMBL/GenBank/DDBJ databases">
        <authorList>
            <person name="Sayadi A."/>
        </authorList>
    </citation>
    <scope>NUCLEOTIDE SEQUENCE</scope>
</reference>
<comment type="caution">
    <text evidence="7">The sequence shown here is derived from an EMBL/GenBank/DDBJ whole genome shotgun (WGS) entry which is preliminary data.</text>
</comment>
<keyword evidence="5" id="KW-0539">Nucleus</keyword>